<feature type="transmembrane region" description="Helical" evidence="5">
    <location>
        <begin position="207"/>
        <end position="225"/>
    </location>
</feature>
<sequence length="299" mass="33139">MSHLNQPLIGASYALGSALVGSITAAATKYVASQVPITSIIFIQYLMGSLILLPWLIQHRRSALRTQCLPLHIVRAVSGWLSFWCFYMALSHIPLVDAMLLRNAAPLCIPLVLLIWLNIRIPKARWLPLILGFIGITLILRPGINSLSIWHVVGFGSAISLAWSMISTRELAASEPSKRIVWYYFTLSLLFSLPMTYMGWQPIPLKLWPWLMGIGIGIYALMRLYTNAYRYAKASIVAPVSYSNIVFSGVLGWLIWSHTPDLISTLGAFFVIGGGLLTLSLNKAPDYKPAQTPKKTAPS</sequence>
<name>A0ABS5ZCQ0_9GAMM</name>
<feature type="transmembrane region" description="Helical" evidence="5">
    <location>
        <begin position="150"/>
        <end position="168"/>
    </location>
</feature>
<evidence type="ECO:0000256" key="2">
    <source>
        <dbReference type="ARBA" id="ARBA00022692"/>
    </source>
</evidence>
<evidence type="ECO:0000256" key="3">
    <source>
        <dbReference type="ARBA" id="ARBA00022989"/>
    </source>
</evidence>
<protein>
    <submittedName>
        <fullName evidence="7">DMT family transporter</fullName>
    </submittedName>
</protein>
<dbReference type="Pfam" id="PF00892">
    <property type="entry name" value="EamA"/>
    <property type="match status" value="2"/>
</dbReference>
<dbReference type="RefSeq" id="WP_215819210.1">
    <property type="nucleotide sequence ID" value="NZ_JAGSOY010000014.1"/>
</dbReference>
<dbReference type="Gene3D" id="1.10.3730.20">
    <property type="match status" value="1"/>
</dbReference>
<keyword evidence="8" id="KW-1185">Reference proteome</keyword>
<dbReference type="Proteomes" id="UP000690515">
    <property type="component" value="Unassembled WGS sequence"/>
</dbReference>
<dbReference type="InterPro" id="IPR037185">
    <property type="entry name" value="EmrE-like"/>
</dbReference>
<feature type="transmembrane region" description="Helical" evidence="5">
    <location>
        <begin position="180"/>
        <end position="201"/>
    </location>
</feature>
<organism evidence="7 8">
    <name type="scientific">Zooshikella harenae</name>
    <dbReference type="NCBI Taxonomy" id="2827238"/>
    <lineage>
        <taxon>Bacteria</taxon>
        <taxon>Pseudomonadati</taxon>
        <taxon>Pseudomonadota</taxon>
        <taxon>Gammaproteobacteria</taxon>
        <taxon>Oceanospirillales</taxon>
        <taxon>Zooshikellaceae</taxon>
        <taxon>Zooshikella</taxon>
    </lineage>
</organism>
<evidence type="ECO:0000256" key="5">
    <source>
        <dbReference type="SAM" id="Phobius"/>
    </source>
</evidence>
<evidence type="ECO:0000256" key="1">
    <source>
        <dbReference type="ARBA" id="ARBA00004141"/>
    </source>
</evidence>
<dbReference type="EMBL" id="JAGSOY010000014">
    <property type="protein sequence ID" value="MBU2711045.1"/>
    <property type="molecule type" value="Genomic_DNA"/>
</dbReference>
<dbReference type="PANTHER" id="PTHR22911:SF6">
    <property type="entry name" value="SOLUTE CARRIER FAMILY 35 MEMBER G1"/>
    <property type="match status" value="1"/>
</dbReference>
<keyword evidence="3 5" id="KW-1133">Transmembrane helix</keyword>
<feature type="transmembrane region" description="Helical" evidence="5">
    <location>
        <begin position="237"/>
        <end position="256"/>
    </location>
</feature>
<feature type="transmembrane region" description="Helical" evidence="5">
    <location>
        <begin position="126"/>
        <end position="144"/>
    </location>
</feature>
<accession>A0ABS5ZCQ0</accession>
<comment type="caution">
    <text evidence="7">The sequence shown here is derived from an EMBL/GenBank/DDBJ whole genome shotgun (WGS) entry which is preliminary data.</text>
</comment>
<evidence type="ECO:0000259" key="6">
    <source>
        <dbReference type="Pfam" id="PF00892"/>
    </source>
</evidence>
<evidence type="ECO:0000256" key="4">
    <source>
        <dbReference type="ARBA" id="ARBA00023136"/>
    </source>
</evidence>
<feature type="domain" description="EamA" evidence="6">
    <location>
        <begin position="149"/>
        <end position="279"/>
    </location>
</feature>
<reference evidence="7 8" key="1">
    <citation type="submission" date="2021-04" db="EMBL/GenBank/DDBJ databases">
        <authorList>
            <person name="Pira H."/>
            <person name="Risdian C."/>
            <person name="Wink J."/>
        </authorList>
    </citation>
    <scope>NUCLEOTIDE SEQUENCE [LARGE SCALE GENOMIC DNA]</scope>
    <source>
        <strain evidence="7 8">WH53</strain>
    </source>
</reference>
<dbReference type="InterPro" id="IPR000620">
    <property type="entry name" value="EamA_dom"/>
</dbReference>
<feature type="transmembrane region" description="Helical" evidence="5">
    <location>
        <begin position="262"/>
        <end position="281"/>
    </location>
</feature>
<dbReference type="SUPFAM" id="SSF103481">
    <property type="entry name" value="Multidrug resistance efflux transporter EmrE"/>
    <property type="match status" value="2"/>
</dbReference>
<evidence type="ECO:0000313" key="7">
    <source>
        <dbReference type="EMBL" id="MBU2711045.1"/>
    </source>
</evidence>
<dbReference type="PANTHER" id="PTHR22911">
    <property type="entry name" value="ACYL-MALONYL CONDENSING ENZYME-RELATED"/>
    <property type="match status" value="1"/>
</dbReference>
<keyword evidence="2 5" id="KW-0812">Transmembrane</keyword>
<feature type="transmembrane region" description="Helical" evidence="5">
    <location>
        <begin position="99"/>
        <end position="119"/>
    </location>
</feature>
<feature type="transmembrane region" description="Helical" evidence="5">
    <location>
        <begin position="69"/>
        <end position="93"/>
    </location>
</feature>
<proteinExistence type="predicted"/>
<feature type="domain" description="EamA" evidence="6">
    <location>
        <begin position="9"/>
        <end position="140"/>
    </location>
</feature>
<gene>
    <name evidence="7" type="ORF">KCG35_08235</name>
</gene>
<evidence type="ECO:0000313" key="8">
    <source>
        <dbReference type="Proteomes" id="UP000690515"/>
    </source>
</evidence>
<feature type="transmembrane region" description="Helical" evidence="5">
    <location>
        <begin position="35"/>
        <end position="57"/>
    </location>
</feature>
<comment type="subcellular location">
    <subcellularLocation>
        <location evidence="1">Membrane</location>
        <topology evidence="1">Multi-pass membrane protein</topology>
    </subcellularLocation>
</comment>
<keyword evidence="4 5" id="KW-0472">Membrane</keyword>